<gene>
    <name evidence="2" type="ORF">LCGC14_1825250</name>
</gene>
<proteinExistence type="inferred from homology"/>
<organism evidence="2">
    <name type="scientific">marine sediment metagenome</name>
    <dbReference type="NCBI Taxonomy" id="412755"/>
    <lineage>
        <taxon>unclassified sequences</taxon>
        <taxon>metagenomes</taxon>
        <taxon>ecological metagenomes</taxon>
    </lineage>
</organism>
<reference evidence="2" key="1">
    <citation type="journal article" date="2015" name="Nature">
        <title>Complex archaea that bridge the gap between prokaryotes and eukaryotes.</title>
        <authorList>
            <person name="Spang A."/>
            <person name="Saw J.H."/>
            <person name="Jorgensen S.L."/>
            <person name="Zaremba-Niedzwiedzka K."/>
            <person name="Martijn J."/>
            <person name="Lind A.E."/>
            <person name="van Eijk R."/>
            <person name="Schleper C."/>
            <person name="Guy L."/>
            <person name="Ettema T.J."/>
        </authorList>
    </citation>
    <scope>NUCLEOTIDE SEQUENCE</scope>
</reference>
<dbReference type="PANTHER" id="PTHR38780">
    <property type="entry name" value="PROTEIN TUSC"/>
    <property type="match status" value="1"/>
</dbReference>
<evidence type="ECO:0000256" key="1">
    <source>
        <dbReference type="ARBA" id="ARBA00005996"/>
    </source>
</evidence>
<accession>A0A0F9H5Y3</accession>
<dbReference type="InterPro" id="IPR027396">
    <property type="entry name" value="DsrEFH-like"/>
</dbReference>
<comment type="caution">
    <text evidence="2">The sequence shown here is derived from an EMBL/GenBank/DDBJ whole genome shotgun (WGS) entry which is preliminary data.</text>
</comment>
<dbReference type="InterPro" id="IPR017462">
    <property type="entry name" value="Sulphur_relay_TusC/DsrF"/>
</dbReference>
<evidence type="ECO:0000313" key="2">
    <source>
        <dbReference type="EMBL" id="KKL98356.1"/>
    </source>
</evidence>
<name>A0A0F9H5Y3_9ZZZZ</name>
<dbReference type="AlphaFoldDB" id="A0A0F9H5Y3"/>
<dbReference type="Pfam" id="PF02635">
    <property type="entry name" value="DsrE"/>
    <property type="match status" value="1"/>
</dbReference>
<dbReference type="SUPFAM" id="SSF75169">
    <property type="entry name" value="DsrEFH-like"/>
    <property type="match status" value="1"/>
</dbReference>
<protein>
    <submittedName>
        <fullName evidence="2">Uncharacterized protein</fullName>
    </submittedName>
</protein>
<dbReference type="Gene3D" id="3.40.1260.10">
    <property type="entry name" value="DsrEFH-like"/>
    <property type="match status" value="1"/>
</dbReference>
<comment type="similarity">
    <text evidence="1">Belongs to the DsrF/TusC family.</text>
</comment>
<dbReference type="InterPro" id="IPR003787">
    <property type="entry name" value="Sulphur_relay_DsrE/F-like"/>
</dbReference>
<dbReference type="EMBL" id="LAZR01017943">
    <property type="protein sequence ID" value="KKL98356.1"/>
    <property type="molecule type" value="Genomic_DNA"/>
</dbReference>
<sequence length="122" mass="13588">MVNSIVIICEDSPFGKNSVVESIRMGTGLLAVGDIDDCKVVFLQDAIYFLSKNLDPEILNVKPFTNIIRLIELSGIEIYIHDDALEAAGMNESDLIPLDNIQVVDIKKISQLILEADMNFKY</sequence>
<dbReference type="PANTHER" id="PTHR38780:SF1">
    <property type="entry name" value="PROTEIN TUSC"/>
    <property type="match status" value="1"/>
</dbReference>